<dbReference type="PROSITE" id="PS51388">
    <property type="entry name" value="GED"/>
    <property type="match status" value="1"/>
</dbReference>
<dbReference type="PANTHER" id="PTHR11566">
    <property type="entry name" value="DYNAMIN"/>
    <property type="match status" value="1"/>
</dbReference>
<dbReference type="InterPro" id="IPR003130">
    <property type="entry name" value="GED"/>
</dbReference>
<dbReference type="GO" id="GO:0005634">
    <property type="term" value="C:nucleus"/>
    <property type="evidence" value="ECO:0007669"/>
    <property type="project" value="TreeGrafter"/>
</dbReference>
<dbReference type="GO" id="GO:0005886">
    <property type="term" value="C:plasma membrane"/>
    <property type="evidence" value="ECO:0007669"/>
    <property type="project" value="TreeGrafter"/>
</dbReference>
<dbReference type="PANTHER" id="PTHR11566:SF231">
    <property type="entry name" value="INTERFERON-INDUCED GTP-BINDING PROTEIN MX"/>
    <property type="match status" value="1"/>
</dbReference>
<dbReference type="GO" id="GO:0003924">
    <property type="term" value="F:GTPase activity"/>
    <property type="evidence" value="ECO:0007669"/>
    <property type="project" value="InterPro"/>
</dbReference>
<dbReference type="Pfam" id="PF02212">
    <property type="entry name" value="GED"/>
    <property type="match status" value="1"/>
</dbReference>
<dbReference type="GO" id="GO:0005525">
    <property type="term" value="F:GTP binding"/>
    <property type="evidence" value="ECO:0007669"/>
    <property type="project" value="InterPro"/>
</dbReference>
<dbReference type="PRINTS" id="PR00195">
    <property type="entry name" value="DYNAMIN"/>
</dbReference>
<dbReference type="SMART" id="SM00302">
    <property type="entry name" value="GED"/>
    <property type="match status" value="1"/>
</dbReference>
<dbReference type="InterPro" id="IPR001401">
    <property type="entry name" value="Dynamin_GTPase"/>
</dbReference>
<dbReference type="EMBL" id="BEZZ01000791">
    <property type="protein sequence ID" value="GCC36152.1"/>
    <property type="molecule type" value="Genomic_DNA"/>
</dbReference>
<dbReference type="GO" id="GO:0016185">
    <property type="term" value="P:synaptic vesicle budding from presynaptic endocytic zone membrane"/>
    <property type="evidence" value="ECO:0007669"/>
    <property type="project" value="TreeGrafter"/>
</dbReference>
<dbReference type="GO" id="GO:0098793">
    <property type="term" value="C:presynapse"/>
    <property type="evidence" value="ECO:0007669"/>
    <property type="project" value="GOC"/>
</dbReference>
<dbReference type="GO" id="GO:0008017">
    <property type="term" value="F:microtubule binding"/>
    <property type="evidence" value="ECO:0007669"/>
    <property type="project" value="TreeGrafter"/>
</dbReference>
<dbReference type="AlphaFoldDB" id="A0A401T0G7"/>
<protein>
    <recommendedName>
        <fullName evidence="1">GED domain-containing protein</fullName>
    </recommendedName>
</protein>
<accession>A0A401T0G7</accession>
<dbReference type="InterPro" id="IPR020850">
    <property type="entry name" value="GED_dom"/>
</dbReference>
<dbReference type="GO" id="GO:0031623">
    <property type="term" value="P:receptor internalization"/>
    <property type="evidence" value="ECO:0007669"/>
    <property type="project" value="TreeGrafter"/>
</dbReference>
<evidence type="ECO:0000313" key="2">
    <source>
        <dbReference type="EMBL" id="GCC36152.1"/>
    </source>
</evidence>
<name>A0A401T0G7_CHIPU</name>
<sequence length="261" mass="30077">MDTMFYKSYEEKIRPCKDLIDSLRRLGVAKDLALPAIAVIGDQSSGKSSVSEALSGVSLPRGSEKEVEEKLSAAAKELERYGEGVPDTAHERMTFMIQIRTEDLKKQQENQAEMQLQIQFKIENVMYVQDSIYSEKLIKKKSETKELVTALAKDYFEDSYSFGFSVLPNNDASIEEMALHLETYSKIATDQLANQIPLIIGHYILQEFTSKLQIEVLQLLQEKDHIDEYLHEERCIAENRKTLRNKLEWLTQAHDRLSKFY</sequence>
<evidence type="ECO:0000259" key="1">
    <source>
        <dbReference type="PROSITE" id="PS51388"/>
    </source>
</evidence>
<gene>
    <name evidence="2" type="ORF">chiPu_0014644</name>
</gene>
<comment type="caution">
    <text evidence="2">The sequence shown here is derived from an EMBL/GenBank/DDBJ whole genome shotgun (WGS) entry which is preliminary data.</text>
</comment>
<organism evidence="2 3">
    <name type="scientific">Chiloscyllium punctatum</name>
    <name type="common">Brownbanded bambooshark</name>
    <name type="synonym">Hemiscyllium punctatum</name>
    <dbReference type="NCBI Taxonomy" id="137246"/>
    <lineage>
        <taxon>Eukaryota</taxon>
        <taxon>Metazoa</taxon>
        <taxon>Chordata</taxon>
        <taxon>Craniata</taxon>
        <taxon>Vertebrata</taxon>
        <taxon>Chondrichthyes</taxon>
        <taxon>Elasmobranchii</taxon>
        <taxon>Galeomorphii</taxon>
        <taxon>Galeoidea</taxon>
        <taxon>Orectolobiformes</taxon>
        <taxon>Hemiscylliidae</taxon>
        <taxon>Chiloscyllium</taxon>
    </lineage>
</organism>
<keyword evidence="3" id="KW-1185">Reference proteome</keyword>
<dbReference type="InterPro" id="IPR027417">
    <property type="entry name" value="P-loop_NTPase"/>
</dbReference>
<dbReference type="GO" id="GO:0005874">
    <property type="term" value="C:microtubule"/>
    <property type="evidence" value="ECO:0007669"/>
    <property type="project" value="TreeGrafter"/>
</dbReference>
<dbReference type="Gene3D" id="1.20.120.1240">
    <property type="entry name" value="Dynamin, middle domain"/>
    <property type="match status" value="1"/>
</dbReference>
<dbReference type="Gene3D" id="3.40.50.300">
    <property type="entry name" value="P-loop containing nucleotide triphosphate hydrolases"/>
    <property type="match status" value="1"/>
</dbReference>
<dbReference type="SUPFAM" id="SSF52540">
    <property type="entry name" value="P-loop containing nucleoside triphosphate hydrolases"/>
    <property type="match status" value="1"/>
</dbReference>
<dbReference type="SMART" id="SM00053">
    <property type="entry name" value="DYNc"/>
    <property type="match status" value="1"/>
</dbReference>
<reference evidence="2 3" key="1">
    <citation type="journal article" date="2018" name="Nat. Ecol. Evol.">
        <title>Shark genomes provide insights into elasmobranch evolution and the origin of vertebrates.</title>
        <authorList>
            <person name="Hara Y"/>
            <person name="Yamaguchi K"/>
            <person name="Onimaru K"/>
            <person name="Kadota M"/>
            <person name="Koyanagi M"/>
            <person name="Keeley SD"/>
            <person name="Tatsumi K"/>
            <person name="Tanaka K"/>
            <person name="Motone F"/>
            <person name="Kageyama Y"/>
            <person name="Nozu R"/>
            <person name="Adachi N"/>
            <person name="Nishimura O"/>
            <person name="Nakagawa R"/>
            <person name="Tanegashima C"/>
            <person name="Kiyatake I"/>
            <person name="Matsumoto R"/>
            <person name="Murakumo K"/>
            <person name="Nishida K"/>
            <person name="Terakita A"/>
            <person name="Kuratani S"/>
            <person name="Sato K"/>
            <person name="Hyodo S Kuraku.S."/>
        </authorList>
    </citation>
    <scope>NUCLEOTIDE SEQUENCE [LARGE SCALE GENOMIC DNA]</scope>
</reference>
<dbReference type="GO" id="GO:0051607">
    <property type="term" value="P:defense response to virus"/>
    <property type="evidence" value="ECO:0007669"/>
    <property type="project" value="TreeGrafter"/>
</dbReference>
<dbReference type="STRING" id="137246.A0A401T0G7"/>
<evidence type="ECO:0000313" key="3">
    <source>
        <dbReference type="Proteomes" id="UP000287033"/>
    </source>
</evidence>
<feature type="domain" description="GED" evidence="1">
    <location>
        <begin position="174"/>
        <end position="261"/>
    </location>
</feature>
<dbReference type="OrthoDB" id="5061070at2759"/>
<dbReference type="InterPro" id="IPR022812">
    <property type="entry name" value="Dynamin"/>
</dbReference>
<dbReference type="GO" id="GO:0005737">
    <property type="term" value="C:cytoplasm"/>
    <property type="evidence" value="ECO:0007669"/>
    <property type="project" value="TreeGrafter"/>
</dbReference>
<dbReference type="Proteomes" id="UP000287033">
    <property type="component" value="Unassembled WGS sequence"/>
</dbReference>
<proteinExistence type="predicted"/>